<name>A0AB36TFR2_ACETH</name>
<comment type="caution">
    <text evidence="2">The sequence shown here is derived from an EMBL/GenBank/DDBJ whole genome shotgun (WGS) entry which is preliminary data.</text>
</comment>
<protein>
    <submittedName>
        <fullName evidence="2">Uncharacterized protein</fullName>
    </submittedName>
</protein>
<dbReference type="EMBL" id="PDBW01000001">
    <property type="protein sequence ID" value="PFH02040.1"/>
    <property type="molecule type" value="Genomic_DNA"/>
</dbReference>
<feature type="region of interest" description="Disordered" evidence="1">
    <location>
        <begin position="1"/>
        <end position="39"/>
    </location>
</feature>
<evidence type="ECO:0000313" key="2">
    <source>
        <dbReference type="EMBL" id="PFH02040.1"/>
    </source>
</evidence>
<reference evidence="2 3" key="1">
    <citation type="submission" date="2017-09" db="EMBL/GenBank/DDBJ databases">
        <title>Evaluation of Pacific Biosciences Sequencing Technology to Finishing C. thermocellum Genome Sequences.</title>
        <authorList>
            <person name="Brown S."/>
        </authorList>
    </citation>
    <scope>NUCLEOTIDE SEQUENCE [LARGE SCALE GENOMIC DNA]</scope>
    <source>
        <strain evidence="2 3">AD2</strain>
    </source>
</reference>
<dbReference type="AlphaFoldDB" id="A0AB36TFR2"/>
<dbReference type="RefSeq" id="WP_003521380.1">
    <property type="nucleotide sequence ID" value="NZ_CP013828.1"/>
</dbReference>
<evidence type="ECO:0000313" key="3">
    <source>
        <dbReference type="Proteomes" id="UP000223596"/>
    </source>
</evidence>
<feature type="compositionally biased region" description="Basic and acidic residues" evidence="1">
    <location>
        <begin position="19"/>
        <end position="29"/>
    </location>
</feature>
<proteinExistence type="predicted"/>
<sequence length="59" mass="6836">MNDSKERRKKSANTLNKNTKGENRREIGSKKPGSLLSIEHDRKDIAEKLEELKKKITRS</sequence>
<gene>
    <name evidence="2" type="ORF">M972_11802</name>
</gene>
<organism evidence="2 3">
    <name type="scientific">Acetivibrio thermocellus AD2</name>
    <dbReference type="NCBI Taxonomy" id="1138384"/>
    <lineage>
        <taxon>Bacteria</taxon>
        <taxon>Bacillati</taxon>
        <taxon>Bacillota</taxon>
        <taxon>Clostridia</taxon>
        <taxon>Eubacteriales</taxon>
        <taxon>Oscillospiraceae</taxon>
        <taxon>Acetivibrio</taxon>
    </lineage>
</organism>
<dbReference type="Proteomes" id="UP000223596">
    <property type="component" value="Unassembled WGS sequence"/>
</dbReference>
<evidence type="ECO:0000256" key="1">
    <source>
        <dbReference type="SAM" id="MobiDB-lite"/>
    </source>
</evidence>
<accession>A0AB36TFR2</accession>